<name>A0A2A8CUW7_9BACT</name>
<dbReference type="EMBL" id="PDEQ01000010">
    <property type="protein sequence ID" value="PEN11341.1"/>
    <property type="molecule type" value="Genomic_DNA"/>
</dbReference>
<protein>
    <submittedName>
        <fullName evidence="2">Uncharacterized protein</fullName>
    </submittedName>
</protein>
<feature type="transmembrane region" description="Helical" evidence="1">
    <location>
        <begin position="177"/>
        <end position="202"/>
    </location>
</feature>
<comment type="caution">
    <text evidence="2">The sequence shown here is derived from an EMBL/GenBank/DDBJ whole genome shotgun (WGS) entry which is preliminary data.</text>
</comment>
<feature type="transmembrane region" description="Helical" evidence="1">
    <location>
        <begin position="248"/>
        <end position="272"/>
    </location>
</feature>
<feature type="transmembrane region" description="Helical" evidence="1">
    <location>
        <begin position="117"/>
        <end position="138"/>
    </location>
</feature>
<dbReference type="AlphaFoldDB" id="A0A2A8CUW7"/>
<accession>A0A2A8CUW7</accession>
<dbReference type="Proteomes" id="UP000220102">
    <property type="component" value="Unassembled WGS sequence"/>
</dbReference>
<keyword evidence="1" id="KW-0812">Transmembrane</keyword>
<evidence type="ECO:0000313" key="2">
    <source>
        <dbReference type="EMBL" id="PEN11341.1"/>
    </source>
</evidence>
<dbReference type="OrthoDB" id="269491at2"/>
<evidence type="ECO:0000313" key="3">
    <source>
        <dbReference type="Proteomes" id="UP000220102"/>
    </source>
</evidence>
<feature type="transmembrane region" description="Helical" evidence="1">
    <location>
        <begin position="51"/>
        <end position="72"/>
    </location>
</feature>
<gene>
    <name evidence="2" type="ORF">CRI94_16280</name>
</gene>
<sequence>MSDDSRSWFDHPILSNRTFLLEAFVLSNIGFLIADIYVAHSLNEFAHWGEYVPLVYTAAGTVALAVSVGMQWGRSSGFPRASWWTGEVVGWMGVAVGVIGFGWHLEAWFFEATTLKSLVYSAPFIAPLAFAGLGLLLIMNRRLDGASVEWAQWVVFMAWGGWVGNFALSLADHAQNAFFYATEWIPVIVAAFAVGSLAMLLLQRPNDRDIHFAYIVLGANAGVGVLGFFLHIAPIWTEPSGATLWDQIVFGAPVFAPLLFVDLAVLSFLGVWSLHEAVRAPGPVEELA</sequence>
<dbReference type="RefSeq" id="WP_098078544.1">
    <property type="nucleotide sequence ID" value="NZ_PDEQ01000010.1"/>
</dbReference>
<proteinExistence type="predicted"/>
<feature type="transmembrane region" description="Helical" evidence="1">
    <location>
        <begin position="20"/>
        <end position="39"/>
    </location>
</feature>
<feature type="transmembrane region" description="Helical" evidence="1">
    <location>
        <begin position="84"/>
        <end position="105"/>
    </location>
</feature>
<keyword evidence="3" id="KW-1185">Reference proteome</keyword>
<evidence type="ECO:0000256" key="1">
    <source>
        <dbReference type="SAM" id="Phobius"/>
    </source>
</evidence>
<keyword evidence="1" id="KW-1133">Transmembrane helix</keyword>
<organism evidence="2 3">
    <name type="scientific">Longibacter salinarum</name>
    <dbReference type="NCBI Taxonomy" id="1850348"/>
    <lineage>
        <taxon>Bacteria</taxon>
        <taxon>Pseudomonadati</taxon>
        <taxon>Rhodothermota</taxon>
        <taxon>Rhodothermia</taxon>
        <taxon>Rhodothermales</taxon>
        <taxon>Salisaetaceae</taxon>
        <taxon>Longibacter</taxon>
    </lineage>
</organism>
<feature type="transmembrane region" description="Helical" evidence="1">
    <location>
        <begin position="150"/>
        <end position="171"/>
    </location>
</feature>
<keyword evidence="1" id="KW-0472">Membrane</keyword>
<reference evidence="2 3" key="1">
    <citation type="submission" date="2017-10" db="EMBL/GenBank/DDBJ databases">
        <title>Draft genome of Longibacter Salinarum.</title>
        <authorList>
            <person name="Goh K.M."/>
            <person name="Shamsir M.S."/>
            <person name="Lim S.W."/>
        </authorList>
    </citation>
    <scope>NUCLEOTIDE SEQUENCE [LARGE SCALE GENOMIC DNA]</scope>
    <source>
        <strain evidence="2 3">KCTC 52045</strain>
    </source>
</reference>
<feature type="transmembrane region" description="Helical" evidence="1">
    <location>
        <begin position="214"/>
        <end position="236"/>
    </location>
</feature>